<keyword evidence="1" id="KW-1133">Transmembrane helix</keyword>
<evidence type="ECO:0000313" key="2">
    <source>
        <dbReference type="EMBL" id="SMD66263.1"/>
    </source>
</evidence>
<name>A0A1Y5YWK8_9BACI</name>
<evidence type="ECO:0000313" key="3">
    <source>
        <dbReference type="Proteomes" id="UP000194439"/>
    </source>
</evidence>
<reference evidence="3" key="1">
    <citation type="submission" date="2017-04" db="EMBL/GenBank/DDBJ databases">
        <authorList>
            <person name="Criscuolo A."/>
        </authorList>
    </citation>
    <scope>NUCLEOTIDE SEQUENCE [LARGE SCALE GENOMIC DNA]</scope>
</reference>
<keyword evidence="1" id="KW-0472">Membrane</keyword>
<evidence type="ECO:0000256" key="1">
    <source>
        <dbReference type="SAM" id="Phobius"/>
    </source>
</evidence>
<sequence length="136" mass="13386">MALAASLPAEFALIIRLNSTLFRTAASAMSSKLRAARPTAFKSLSICINSVWKAFKCSGIFASTCCIFLAALAALAAAAPAAAAAVAVAPAAVAAATAAAAAALAEIPAAPAPAVDTIDEVGVCGRGGCCSCWPWT</sequence>
<organism evidence="2 3">
    <name type="scientific">Bacillus mobilis</name>
    <dbReference type="NCBI Taxonomy" id="2026190"/>
    <lineage>
        <taxon>Bacteria</taxon>
        <taxon>Bacillati</taxon>
        <taxon>Bacillota</taxon>
        <taxon>Bacilli</taxon>
        <taxon>Bacillales</taxon>
        <taxon>Bacillaceae</taxon>
        <taxon>Bacillus</taxon>
        <taxon>Bacillus cereus group</taxon>
    </lineage>
</organism>
<gene>
    <name evidence="2" type="ORF">BACERE00185_00118</name>
</gene>
<dbReference type="Proteomes" id="UP000194439">
    <property type="component" value="Unassembled WGS sequence"/>
</dbReference>
<accession>A0A1Y5YWK8</accession>
<dbReference type="AlphaFoldDB" id="A0A1Y5YWK8"/>
<protein>
    <submittedName>
        <fullName evidence="2">Uncharacterized protein</fullName>
    </submittedName>
</protein>
<feature type="transmembrane region" description="Helical" evidence="1">
    <location>
        <begin position="84"/>
        <end position="105"/>
    </location>
</feature>
<keyword evidence="1" id="KW-0812">Transmembrane</keyword>
<feature type="transmembrane region" description="Helical" evidence="1">
    <location>
        <begin position="59"/>
        <end position="78"/>
    </location>
</feature>
<dbReference type="EMBL" id="FWZD01000018">
    <property type="protein sequence ID" value="SMD66263.1"/>
    <property type="molecule type" value="Genomic_DNA"/>
</dbReference>
<proteinExistence type="predicted"/>